<dbReference type="EMBL" id="JANPWB010000003">
    <property type="protein sequence ID" value="KAJ1198526.1"/>
    <property type="molecule type" value="Genomic_DNA"/>
</dbReference>
<evidence type="ECO:0000313" key="2">
    <source>
        <dbReference type="Proteomes" id="UP001066276"/>
    </source>
</evidence>
<organism evidence="1 2">
    <name type="scientific">Pleurodeles waltl</name>
    <name type="common">Iberian ribbed newt</name>
    <dbReference type="NCBI Taxonomy" id="8319"/>
    <lineage>
        <taxon>Eukaryota</taxon>
        <taxon>Metazoa</taxon>
        <taxon>Chordata</taxon>
        <taxon>Craniata</taxon>
        <taxon>Vertebrata</taxon>
        <taxon>Euteleostomi</taxon>
        <taxon>Amphibia</taxon>
        <taxon>Batrachia</taxon>
        <taxon>Caudata</taxon>
        <taxon>Salamandroidea</taxon>
        <taxon>Salamandridae</taxon>
        <taxon>Pleurodelinae</taxon>
        <taxon>Pleurodeles</taxon>
    </lineage>
</organism>
<keyword evidence="2" id="KW-1185">Reference proteome</keyword>
<proteinExistence type="predicted"/>
<accession>A0AAV7VCD7</accession>
<name>A0AAV7VCD7_PLEWA</name>
<reference evidence="1" key="1">
    <citation type="journal article" date="2022" name="bioRxiv">
        <title>Sequencing and chromosome-scale assembly of the giantPleurodeles waltlgenome.</title>
        <authorList>
            <person name="Brown T."/>
            <person name="Elewa A."/>
            <person name="Iarovenko S."/>
            <person name="Subramanian E."/>
            <person name="Araus A.J."/>
            <person name="Petzold A."/>
            <person name="Susuki M."/>
            <person name="Suzuki K.-i.T."/>
            <person name="Hayashi T."/>
            <person name="Toyoda A."/>
            <person name="Oliveira C."/>
            <person name="Osipova E."/>
            <person name="Leigh N.D."/>
            <person name="Simon A."/>
            <person name="Yun M.H."/>
        </authorList>
    </citation>
    <scope>NUCLEOTIDE SEQUENCE</scope>
    <source>
        <strain evidence="1">20211129_DDA</strain>
        <tissue evidence="1">Liver</tissue>
    </source>
</reference>
<gene>
    <name evidence="1" type="ORF">NDU88_002366</name>
</gene>
<protein>
    <submittedName>
        <fullName evidence="1">Uncharacterized protein</fullName>
    </submittedName>
</protein>
<evidence type="ECO:0000313" key="1">
    <source>
        <dbReference type="EMBL" id="KAJ1198526.1"/>
    </source>
</evidence>
<comment type="caution">
    <text evidence="1">The sequence shown here is derived from an EMBL/GenBank/DDBJ whole genome shotgun (WGS) entry which is preliminary data.</text>
</comment>
<dbReference type="Proteomes" id="UP001066276">
    <property type="component" value="Chromosome 2_1"/>
</dbReference>
<sequence length="113" mass="12690">MVVDSAVLYEKGHADVWRITVKKKEEANLSVRAVTDQDTEACGEKPSSGMGALPPDFQDSYLKPLFVSEQICRRLRNDAWKETLDFLAVLESMLVCHIPITCDSYSNLVFGNH</sequence>
<dbReference type="AlphaFoldDB" id="A0AAV7VCD7"/>